<proteinExistence type="predicted"/>
<sequence length="105" mass="12536">MSLYAPRKMIQEFETIRQLGILLSSGRKQIPKATTKMWLSWSWKPAVNRQRVHAPIVSRTLDVPYFTVRQMFRWILHFYPYKTKTCNSRIRTQTFVKVLHFSFGG</sequence>
<dbReference type="Proteomes" id="UP000886998">
    <property type="component" value="Unassembled WGS sequence"/>
</dbReference>
<dbReference type="EMBL" id="BMAV01001234">
    <property type="protein sequence ID" value="GFY39136.1"/>
    <property type="molecule type" value="Genomic_DNA"/>
</dbReference>
<reference evidence="1" key="1">
    <citation type="submission" date="2020-08" db="EMBL/GenBank/DDBJ databases">
        <title>Multicomponent nature underlies the extraordinary mechanical properties of spider dragline silk.</title>
        <authorList>
            <person name="Kono N."/>
            <person name="Nakamura H."/>
            <person name="Mori M."/>
            <person name="Yoshida Y."/>
            <person name="Ohtoshi R."/>
            <person name="Malay A.D."/>
            <person name="Moran D.A.P."/>
            <person name="Tomita M."/>
            <person name="Numata K."/>
            <person name="Arakawa K."/>
        </authorList>
    </citation>
    <scope>NUCLEOTIDE SEQUENCE</scope>
</reference>
<name>A0A8X7BNW6_9ARAC</name>
<gene>
    <name evidence="1" type="ORF">TNIN_3001</name>
</gene>
<evidence type="ECO:0000313" key="1">
    <source>
        <dbReference type="EMBL" id="GFY39136.1"/>
    </source>
</evidence>
<protein>
    <submittedName>
        <fullName evidence="1">Uncharacterized protein</fullName>
    </submittedName>
</protein>
<dbReference type="AlphaFoldDB" id="A0A8X7BNW6"/>
<accession>A0A8X7BNW6</accession>
<keyword evidence="2" id="KW-1185">Reference proteome</keyword>
<comment type="caution">
    <text evidence="1">The sequence shown here is derived from an EMBL/GenBank/DDBJ whole genome shotgun (WGS) entry which is preliminary data.</text>
</comment>
<evidence type="ECO:0000313" key="2">
    <source>
        <dbReference type="Proteomes" id="UP000886998"/>
    </source>
</evidence>
<organism evidence="1 2">
    <name type="scientific">Trichonephila inaurata madagascariensis</name>
    <dbReference type="NCBI Taxonomy" id="2747483"/>
    <lineage>
        <taxon>Eukaryota</taxon>
        <taxon>Metazoa</taxon>
        <taxon>Ecdysozoa</taxon>
        <taxon>Arthropoda</taxon>
        <taxon>Chelicerata</taxon>
        <taxon>Arachnida</taxon>
        <taxon>Araneae</taxon>
        <taxon>Araneomorphae</taxon>
        <taxon>Entelegynae</taxon>
        <taxon>Araneoidea</taxon>
        <taxon>Nephilidae</taxon>
        <taxon>Trichonephila</taxon>
        <taxon>Trichonephila inaurata</taxon>
    </lineage>
</organism>